<dbReference type="FunCoup" id="A0A1C7N8R2">
    <property type="interactions" value="432"/>
</dbReference>
<dbReference type="AlphaFoldDB" id="A0A1C7N8R2"/>
<dbReference type="Proteomes" id="UP000093000">
    <property type="component" value="Unassembled WGS sequence"/>
</dbReference>
<dbReference type="STRING" id="101091.A0A1C7N8R2"/>
<organism evidence="1 2">
    <name type="scientific">Choanephora cucurbitarum</name>
    <dbReference type="NCBI Taxonomy" id="101091"/>
    <lineage>
        <taxon>Eukaryota</taxon>
        <taxon>Fungi</taxon>
        <taxon>Fungi incertae sedis</taxon>
        <taxon>Mucoromycota</taxon>
        <taxon>Mucoromycotina</taxon>
        <taxon>Mucoromycetes</taxon>
        <taxon>Mucorales</taxon>
        <taxon>Mucorineae</taxon>
        <taxon>Choanephoraceae</taxon>
        <taxon>Choanephoroideae</taxon>
        <taxon>Choanephora</taxon>
    </lineage>
</organism>
<gene>
    <name evidence="1" type="primary">menG_4</name>
    <name evidence="1" type="ORF">A0J61_06466</name>
</gene>
<accession>A0A1C7N8R2</accession>
<dbReference type="GO" id="GO:0032259">
    <property type="term" value="P:methylation"/>
    <property type="evidence" value="ECO:0007669"/>
    <property type="project" value="UniProtKB-KW"/>
</dbReference>
<keyword evidence="2" id="KW-1185">Reference proteome</keyword>
<evidence type="ECO:0000313" key="1">
    <source>
        <dbReference type="EMBL" id="OBZ85481.1"/>
    </source>
</evidence>
<evidence type="ECO:0000313" key="2">
    <source>
        <dbReference type="Proteomes" id="UP000093000"/>
    </source>
</evidence>
<name>A0A1C7N8R2_9FUNG</name>
<dbReference type="SUPFAM" id="SSF53335">
    <property type="entry name" value="S-adenosyl-L-methionine-dependent methyltransferases"/>
    <property type="match status" value="1"/>
</dbReference>
<reference evidence="1 2" key="1">
    <citation type="submission" date="2016-03" db="EMBL/GenBank/DDBJ databases">
        <title>Choanephora cucurbitarum.</title>
        <authorList>
            <person name="Min B."/>
            <person name="Park H."/>
            <person name="Park J.-H."/>
            <person name="Shin H.-D."/>
            <person name="Choi I.-G."/>
        </authorList>
    </citation>
    <scope>NUCLEOTIDE SEQUENCE [LARGE SCALE GENOMIC DNA]</scope>
    <source>
        <strain evidence="1 2">KUS-F28377</strain>
    </source>
</reference>
<protein>
    <submittedName>
        <fullName evidence="1">Demethylmenaquinone methyltransferase</fullName>
    </submittedName>
</protein>
<dbReference type="InterPro" id="IPR029063">
    <property type="entry name" value="SAM-dependent_MTases_sf"/>
</dbReference>
<dbReference type="InParanoid" id="A0A1C7N8R2"/>
<keyword evidence="1" id="KW-0489">Methyltransferase</keyword>
<dbReference type="Gene3D" id="3.40.50.150">
    <property type="entry name" value="Vaccinia Virus protein VP39"/>
    <property type="match status" value="1"/>
</dbReference>
<dbReference type="OrthoDB" id="2013972at2759"/>
<dbReference type="GO" id="GO:0008168">
    <property type="term" value="F:methyltransferase activity"/>
    <property type="evidence" value="ECO:0007669"/>
    <property type="project" value="UniProtKB-KW"/>
</dbReference>
<dbReference type="EMBL" id="LUGH01000391">
    <property type="protein sequence ID" value="OBZ85481.1"/>
    <property type="molecule type" value="Genomic_DNA"/>
</dbReference>
<dbReference type="CDD" id="cd02440">
    <property type="entry name" value="AdoMet_MTases"/>
    <property type="match status" value="1"/>
</dbReference>
<sequence length="346" mass="39748">MGISVSKENVNPKNKVHQPHRQYINSNQVHAATKKKNDTIGEKELPNDISQPQQRTISERIYHNIESSSYMLPKDDKEIDRLHQEHFVTKELLGFNIMTDALKFLDFQNDQLNVLDVCCGPATWLCETSLEYPNSKFIGVDMCSLWPQIIKPVNLSFSEANVLQGIPYPDKSFAFKTGEWNFVLSEIMRVLKDGGLLQCIELDMKVYILLQLTQLSNHLQKHVSYYKQMHNCCNLTNHYLVESFCSSFDLDASLGAKLDIMLTEKSELKIIQSEYREVPLGWGGPVGEAYLQVFQDTLEGLEPWLKQSLHVVEDQSYQELMQKTKQSLVESKSFMGLYAFLVVKPQ</sequence>
<keyword evidence="1" id="KW-0808">Transferase</keyword>
<proteinExistence type="predicted"/>
<comment type="caution">
    <text evidence="1">The sequence shown here is derived from an EMBL/GenBank/DDBJ whole genome shotgun (WGS) entry which is preliminary data.</text>
</comment>